<protein>
    <submittedName>
        <fullName evidence="2">Uncharacterized protein</fullName>
    </submittedName>
</protein>
<sequence>MNCEWVWYTLSSSLLPVTLIFPAFKTITYAPLSTCGAKSTLSLPRRMTATFVASLPNVWPSASITYHFLSVLTI</sequence>
<feature type="transmembrane region" description="Helical" evidence="1">
    <location>
        <begin position="6"/>
        <end position="24"/>
    </location>
</feature>
<organism evidence="2">
    <name type="scientific">uncultured bacterium</name>
    <name type="common">gcode 4</name>
    <dbReference type="NCBI Taxonomy" id="1234023"/>
    <lineage>
        <taxon>Bacteria</taxon>
        <taxon>environmental samples</taxon>
    </lineage>
</organism>
<evidence type="ECO:0000313" key="2">
    <source>
        <dbReference type="EMBL" id="EKE27899.1"/>
    </source>
</evidence>
<reference evidence="2" key="1">
    <citation type="journal article" date="2012" name="Science">
        <title>Fermentation, hydrogen, and sulfur metabolism in multiple uncultivated bacterial phyla.</title>
        <authorList>
            <person name="Wrighton K.C."/>
            <person name="Thomas B.C."/>
            <person name="Sharon I."/>
            <person name="Miller C.S."/>
            <person name="Castelle C.J."/>
            <person name="VerBerkmoes N.C."/>
            <person name="Wilkins M.J."/>
            <person name="Hettich R.L."/>
            <person name="Lipton M.S."/>
            <person name="Williams K.H."/>
            <person name="Long P.E."/>
            <person name="Banfield J.F."/>
        </authorList>
    </citation>
    <scope>NUCLEOTIDE SEQUENCE [LARGE SCALE GENOMIC DNA]</scope>
</reference>
<proteinExistence type="predicted"/>
<keyword evidence="1" id="KW-0812">Transmembrane</keyword>
<evidence type="ECO:0000256" key="1">
    <source>
        <dbReference type="SAM" id="Phobius"/>
    </source>
</evidence>
<accession>K2GCB6</accession>
<dbReference type="EMBL" id="AMFJ01000408">
    <property type="protein sequence ID" value="EKE27899.1"/>
    <property type="molecule type" value="Genomic_DNA"/>
</dbReference>
<comment type="caution">
    <text evidence="2">The sequence shown here is derived from an EMBL/GenBank/DDBJ whole genome shotgun (WGS) entry which is preliminary data.</text>
</comment>
<keyword evidence="1" id="KW-1133">Transmembrane helix</keyword>
<keyword evidence="1" id="KW-0472">Membrane</keyword>
<dbReference type="AlphaFoldDB" id="K2GCB6"/>
<feature type="non-terminal residue" evidence="2">
    <location>
        <position position="74"/>
    </location>
</feature>
<name>K2GCB6_9BACT</name>
<gene>
    <name evidence="2" type="ORF">ACD_3C00134G0001</name>
</gene>